<feature type="transmembrane region" description="Helical" evidence="1">
    <location>
        <begin position="128"/>
        <end position="147"/>
    </location>
</feature>
<keyword evidence="3" id="KW-1185">Reference proteome</keyword>
<dbReference type="AlphaFoldDB" id="A0A7W7ZJ37"/>
<organism evidence="2 3">
    <name type="scientific">Granulicella aggregans</name>
    <dbReference type="NCBI Taxonomy" id="474949"/>
    <lineage>
        <taxon>Bacteria</taxon>
        <taxon>Pseudomonadati</taxon>
        <taxon>Acidobacteriota</taxon>
        <taxon>Terriglobia</taxon>
        <taxon>Terriglobales</taxon>
        <taxon>Acidobacteriaceae</taxon>
        <taxon>Granulicella</taxon>
    </lineage>
</organism>
<evidence type="ECO:0000313" key="2">
    <source>
        <dbReference type="EMBL" id="MBB5060864.1"/>
    </source>
</evidence>
<protein>
    <submittedName>
        <fullName evidence="2">Uncharacterized protein</fullName>
    </submittedName>
</protein>
<keyword evidence="1" id="KW-0812">Transmembrane</keyword>
<evidence type="ECO:0000256" key="1">
    <source>
        <dbReference type="SAM" id="Phobius"/>
    </source>
</evidence>
<dbReference type="EMBL" id="JACHIP010000021">
    <property type="protein sequence ID" value="MBB5060864.1"/>
    <property type="molecule type" value="Genomic_DNA"/>
</dbReference>
<comment type="caution">
    <text evidence="2">The sequence shown here is derived from an EMBL/GenBank/DDBJ whole genome shotgun (WGS) entry which is preliminary data.</text>
</comment>
<name>A0A7W7ZJ37_9BACT</name>
<proteinExistence type="predicted"/>
<sequence length="219" mass="23840">MLIHSRAPILALTTALTCGLTAGLLLLQRAWLSGAASTVIGAGIGIWQARITFYLPLLVVDEEKATLYQEGEDEIVFELCDLTVVQGDSAIGLAVFVTALLGLALGAYGLIFNVDAPIALSQLPTERVLLIGLGVWLCATAGSIAYLDLPRRKLHLRVASGRSRKIYIDNRRQREELLLFLKARRLEDVMLRVGLDPLAGVRKRHSRASTSGTNNEVPR</sequence>
<feature type="transmembrane region" description="Helical" evidence="1">
    <location>
        <begin position="91"/>
        <end position="116"/>
    </location>
</feature>
<reference evidence="2 3" key="1">
    <citation type="submission" date="2020-08" db="EMBL/GenBank/DDBJ databases">
        <title>Genomic Encyclopedia of Type Strains, Phase IV (KMG-V): Genome sequencing to study the core and pangenomes of soil and plant-associated prokaryotes.</title>
        <authorList>
            <person name="Whitman W."/>
        </authorList>
    </citation>
    <scope>NUCLEOTIDE SEQUENCE [LARGE SCALE GENOMIC DNA]</scope>
    <source>
        <strain evidence="2 3">M8UP14</strain>
    </source>
</reference>
<gene>
    <name evidence="2" type="ORF">HDF16_005600</name>
</gene>
<evidence type="ECO:0000313" key="3">
    <source>
        <dbReference type="Proteomes" id="UP000540989"/>
    </source>
</evidence>
<keyword evidence="1" id="KW-1133">Transmembrane helix</keyword>
<accession>A0A7W7ZJ37</accession>
<dbReference type="Proteomes" id="UP000540989">
    <property type="component" value="Unassembled WGS sequence"/>
</dbReference>
<keyword evidence="1" id="KW-0472">Membrane</keyword>